<comment type="caution">
    <text evidence="1">The sequence shown here is derived from an EMBL/GenBank/DDBJ whole genome shotgun (WGS) entry which is preliminary data.</text>
</comment>
<keyword evidence="2" id="KW-1185">Reference proteome</keyword>
<evidence type="ECO:0000313" key="1">
    <source>
        <dbReference type="EMBL" id="GAA5252813.1"/>
    </source>
</evidence>
<dbReference type="InterPro" id="IPR036388">
    <property type="entry name" value="WH-like_DNA-bd_sf"/>
</dbReference>
<protein>
    <submittedName>
        <fullName evidence="1">Uncharacterized protein</fullName>
    </submittedName>
</protein>
<dbReference type="EMBL" id="BAABMM010000040">
    <property type="protein sequence ID" value="GAA5252813.1"/>
    <property type="molecule type" value="Genomic_DNA"/>
</dbReference>
<name>A0ABP9TX55_9RICK</name>
<gene>
    <name evidence="1" type="ORF">KNCP2_11010</name>
</gene>
<sequence length="66" mass="7763">MMWHWINTKEINEFSCKDAVNALGFSERAVESIIKKLSNLKRLERLGQGKATHYKLINIDDIKRLF</sequence>
<reference evidence="1 2" key="1">
    <citation type="journal article" date="2024" name="Microbiol. Immunol.">
        <title>Discovery of a novel spotted fever group Rickettsia, 'Candidatus Rickettsia kedanie,' in unfed larval chigger mites, Leptotrombidium scutellare.</title>
        <authorList>
            <person name="Ogawa M."/>
            <person name="Matsutani M."/>
            <person name="Katayama T."/>
            <person name="Takada N."/>
            <person name="Noda S."/>
            <person name="Takahashi M."/>
            <person name="Kageyama D."/>
            <person name="Hanaoka N."/>
            <person name="Ebihara H."/>
        </authorList>
    </citation>
    <scope>NUCLEOTIDE SEQUENCE [LARGE SCALE GENOMIC DNA]</scope>
    <source>
        <strain evidence="1 2">KNCP2-13</strain>
    </source>
</reference>
<proteinExistence type="predicted"/>
<organism evidence="1 2">
    <name type="scientific">Candidatus Rickettsia kedanie</name>
    <dbReference type="NCBI Taxonomy" id="3115352"/>
    <lineage>
        <taxon>Bacteria</taxon>
        <taxon>Pseudomonadati</taxon>
        <taxon>Pseudomonadota</taxon>
        <taxon>Alphaproteobacteria</taxon>
        <taxon>Rickettsiales</taxon>
        <taxon>Rickettsiaceae</taxon>
        <taxon>Rickettsieae</taxon>
        <taxon>Rickettsia</taxon>
        <taxon>spotted fever group</taxon>
    </lineage>
</organism>
<dbReference type="Proteomes" id="UP001628124">
    <property type="component" value="Unassembled WGS sequence"/>
</dbReference>
<accession>A0ABP9TX55</accession>
<dbReference type="Gene3D" id="1.10.10.10">
    <property type="entry name" value="Winged helix-like DNA-binding domain superfamily/Winged helix DNA-binding domain"/>
    <property type="match status" value="1"/>
</dbReference>
<evidence type="ECO:0000313" key="2">
    <source>
        <dbReference type="Proteomes" id="UP001628124"/>
    </source>
</evidence>
<dbReference type="RefSeq" id="WP_412708439.1">
    <property type="nucleotide sequence ID" value="NZ_BAABMM010000040.1"/>
</dbReference>